<keyword evidence="2" id="KW-1185">Reference proteome</keyword>
<evidence type="ECO:0000313" key="1">
    <source>
        <dbReference type="EMBL" id="KAF2686534.1"/>
    </source>
</evidence>
<sequence length="142" mass="15530">MAINLTQIRVAYDPARSYYACTSNGSWIGNGVPASLLAMLPDTTGKKATKVSLGVGGSRAAVWPSGNCDHSFLGKYERLQGELESPAPGAIETVSLSAFDDWYFFLARRPGKGRLDYTLMGFVADEINSVFDEEPERRSRED</sequence>
<gene>
    <name evidence="1" type="ORF">K458DRAFT_402145</name>
</gene>
<name>A0A6G1J7K0_9PLEO</name>
<protein>
    <submittedName>
        <fullName evidence="1">Uncharacterized protein</fullName>
    </submittedName>
</protein>
<evidence type="ECO:0000313" key="2">
    <source>
        <dbReference type="Proteomes" id="UP000799291"/>
    </source>
</evidence>
<dbReference type="EMBL" id="MU005576">
    <property type="protein sequence ID" value="KAF2686534.1"/>
    <property type="molecule type" value="Genomic_DNA"/>
</dbReference>
<reference evidence="1" key="1">
    <citation type="journal article" date="2020" name="Stud. Mycol.">
        <title>101 Dothideomycetes genomes: a test case for predicting lifestyles and emergence of pathogens.</title>
        <authorList>
            <person name="Haridas S."/>
            <person name="Albert R."/>
            <person name="Binder M."/>
            <person name="Bloem J."/>
            <person name="Labutti K."/>
            <person name="Salamov A."/>
            <person name="Andreopoulos B."/>
            <person name="Baker S."/>
            <person name="Barry K."/>
            <person name="Bills G."/>
            <person name="Bluhm B."/>
            <person name="Cannon C."/>
            <person name="Castanera R."/>
            <person name="Culley D."/>
            <person name="Daum C."/>
            <person name="Ezra D."/>
            <person name="Gonzalez J."/>
            <person name="Henrissat B."/>
            <person name="Kuo A."/>
            <person name="Liang C."/>
            <person name="Lipzen A."/>
            <person name="Lutzoni F."/>
            <person name="Magnuson J."/>
            <person name="Mondo S."/>
            <person name="Nolan M."/>
            <person name="Ohm R."/>
            <person name="Pangilinan J."/>
            <person name="Park H.-J."/>
            <person name="Ramirez L."/>
            <person name="Alfaro M."/>
            <person name="Sun H."/>
            <person name="Tritt A."/>
            <person name="Yoshinaga Y."/>
            <person name="Zwiers L.-H."/>
            <person name="Turgeon B."/>
            <person name="Goodwin S."/>
            <person name="Spatafora J."/>
            <person name="Crous P."/>
            <person name="Grigoriev I."/>
        </authorList>
    </citation>
    <scope>NUCLEOTIDE SEQUENCE</scope>
    <source>
        <strain evidence="1">CBS 122367</strain>
    </source>
</reference>
<accession>A0A6G1J7K0</accession>
<dbReference type="Proteomes" id="UP000799291">
    <property type="component" value="Unassembled WGS sequence"/>
</dbReference>
<organism evidence="1 2">
    <name type="scientific">Lentithecium fluviatile CBS 122367</name>
    <dbReference type="NCBI Taxonomy" id="1168545"/>
    <lineage>
        <taxon>Eukaryota</taxon>
        <taxon>Fungi</taxon>
        <taxon>Dikarya</taxon>
        <taxon>Ascomycota</taxon>
        <taxon>Pezizomycotina</taxon>
        <taxon>Dothideomycetes</taxon>
        <taxon>Pleosporomycetidae</taxon>
        <taxon>Pleosporales</taxon>
        <taxon>Massarineae</taxon>
        <taxon>Lentitheciaceae</taxon>
        <taxon>Lentithecium</taxon>
    </lineage>
</organism>
<proteinExistence type="predicted"/>
<dbReference type="AlphaFoldDB" id="A0A6G1J7K0"/>